<accession>A0A1H1WRK6</accession>
<gene>
    <name evidence="1" type="ORF">SAMN05216271_3288</name>
</gene>
<dbReference type="EMBL" id="LT629763">
    <property type="protein sequence ID" value="SDS98976.1"/>
    <property type="molecule type" value="Genomic_DNA"/>
</dbReference>
<evidence type="ECO:0000313" key="2">
    <source>
        <dbReference type="Proteomes" id="UP000243413"/>
    </source>
</evidence>
<evidence type="ECO:0000313" key="1">
    <source>
        <dbReference type="EMBL" id="SDS98976.1"/>
    </source>
</evidence>
<dbReference type="Proteomes" id="UP000243413">
    <property type="component" value="Chromosome I"/>
</dbReference>
<reference evidence="2" key="1">
    <citation type="submission" date="2016-10" db="EMBL/GenBank/DDBJ databases">
        <authorList>
            <person name="Varghese N."/>
            <person name="Submissions S."/>
        </authorList>
    </citation>
    <scope>NUCLEOTIDE SEQUENCE [LARGE SCALE GENOMIC DNA]</scope>
    <source>
        <strain evidence="2">JCM 14963</strain>
    </source>
</reference>
<proteinExistence type="predicted"/>
<dbReference type="AlphaFoldDB" id="A0A1H1WRK6"/>
<protein>
    <submittedName>
        <fullName evidence="1">Uncharacterized protein</fullName>
    </submittedName>
</protein>
<sequence>MAKMHERQIFQELATLITSDSPTTWFSLISIYLCHDGAMKLTHYFREAPTSDWCSFDPSSVGFDIMDWWENYHGLVKQAEGNEFKFAAAVLDRSGNLRLKLSYEIVDPLAGIDILKMAEKLINNS</sequence>
<dbReference type="STRING" id="472181.SAMN05216271_3288"/>
<name>A0A1H1WRK6_9GAMM</name>
<dbReference type="SUPFAM" id="SSF160424">
    <property type="entry name" value="BH3703-like"/>
    <property type="match status" value="1"/>
</dbReference>
<dbReference type="InterPro" id="IPR036170">
    <property type="entry name" value="YezG-like_sf"/>
</dbReference>
<organism evidence="1 2">
    <name type="scientific">Halopseudomonas sabulinigri</name>
    <dbReference type="NCBI Taxonomy" id="472181"/>
    <lineage>
        <taxon>Bacteria</taxon>
        <taxon>Pseudomonadati</taxon>
        <taxon>Pseudomonadota</taxon>
        <taxon>Gammaproteobacteria</taxon>
        <taxon>Pseudomonadales</taxon>
        <taxon>Pseudomonadaceae</taxon>
        <taxon>Halopseudomonas</taxon>
    </lineage>
</organism>